<name>A0A4Y1RDD5_PRUDU</name>
<dbReference type="Gene3D" id="3.30.40.10">
    <property type="entry name" value="Zinc/RING finger domain, C3HC4 (zinc finger)"/>
    <property type="match status" value="1"/>
</dbReference>
<keyword evidence="6" id="KW-0862">Zinc</keyword>
<keyword evidence="4 8" id="KW-0863">Zinc-finger</keyword>
<evidence type="ECO:0000256" key="1">
    <source>
        <dbReference type="ARBA" id="ARBA00004370"/>
    </source>
</evidence>
<dbReference type="PANTHER" id="PTHR46151:SF12">
    <property type="entry name" value="RING_U-BOX SUPERFAMILY PROTEIN"/>
    <property type="match status" value="1"/>
</dbReference>
<accession>A0A4Y1RDD5</accession>
<sequence>MGGAIMGAIHGAITGQTTETGLVTGAGIGCLAGAIAAIQLMDLGVDGQSLSKVALLGELKEGECARELPTCRHFFHMACIDQWLKQQSSCPMCRTRVHTEHSLLKKVFLVGPVLAISSKG</sequence>
<dbReference type="PANTHER" id="PTHR46151">
    <property type="entry name" value="NEP1-INTERACTING PROTEIN-LIKE 2"/>
    <property type="match status" value="1"/>
</dbReference>
<evidence type="ECO:0000256" key="6">
    <source>
        <dbReference type="ARBA" id="ARBA00022833"/>
    </source>
</evidence>
<gene>
    <name evidence="10" type="ORF">Prudu_012415</name>
</gene>
<keyword evidence="5" id="KW-0833">Ubl conjugation pathway</keyword>
<dbReference type="PROSITE" id="PS50089">
    <property type="entry name" value="ZF_RING_2"/>
    <property type="match status" value="1"/>
</dbReference>
<organism evidence="10">
    <name type="scientific">Prunus dulcis</name>
    <name type="common">Almond</name>
    <name type="synonym">Amygdalus dulcis</name>
    <dbReference type="NCBI Taxonomy" id="3755"/>
    <lineage>
        <taxon>Eukaryota</taxon>
        <taxon>Viridiplantae</taxon>
        <taxon>Streptophyta</taxon>
        <taxon>Embryophyta</taxon>
        <taxon>Tracheophyta</taxon>
        <taxon>Spermatophyta</taxon>
        <taxon>Magnoliopsida</taxon>
        <taxon>eudicotyledons</taxon>
        <taxon>Gunneridae</taxon>
        <taxon>Pentapetalae</taxon>
        <taxon>rosids</taxon>
        <taxon>fabids</taxon>
        <taxon>Rosales</taxon>
        <taxon>Rosaceae</taxon>
        <taxon>Amygdaloideae</taxon>
        <taxon>Amygdaleae</taxon>
        <taxon>Prunus</taxon>
    </lineage>
</organism>
<comment type="subcellular location">
    <subcellularLocation>
        <location evidence="1">Membrane</location>
    </subcellularLocation>
</comment>
<evidence type="ECO:0000256" key="8">
    <source>
        <dbReference type="PROSITE-ProRule" id="PRU00175"/>
    </source>
</evidence>
<keyword evidence="3" id="KW-0479">Metal-binding</keyword>
<feature type="non-terminal residue" evidence="10">
    <location>
        <position position="120"/>
    </location>
</feature>
<keyword evidence="7" id="KW-0472">Membrane</keyword>
<dbReference type="InterPro" id="IPR013083">
    <property type="entry name" value="Znf_RING/FYVE/PHD"/>
</dbReference>
<dbReference type="InterPro" id="IPR001841">
    <property type="entry name" value="Znf_RING"/>
</dbReference>
<protein>
    <submittedName>
        <fullName evidence="10">RING/U-box superfamily protein</fullName>
    </submittedName>
</protein>
<evidence type="ECO:0000259" key="9">
    <source>
        <dbReference type="PROSITE" id="PS50089"/>
    </source>
</evidence>
<evidence type="ECO:0000256" key="4">
    <source>
        <dbReference type="ARBA" id="ARBA00022771"/>
    </source>
</evidence>
<dbReference type="GO" id="GO:0016020">
    <property type="term" value="C:membrane"/>
    <property type="evidence" value="ECO:0007669"/>
    <property type="project" value="UniProtKB-SubCell"/>
</dbReference>
<feature type="domain" description="RING-type" evidence="9">
    <location>
        <begin position="71"/>
        <end position="94"/>
    </location>
</feature>
<evidence type="ECO:0000256" key="5">
    <source>
        <dbReference type="ARBA" id="ARBA00022786"/>
    </source>
</evidence>
<dbReference type="SUPFAM" id="SSF57850">
    <property type="entry name" value="RING/U-box"/>
    <property type="match status" value="1"/>
</dbReference>
<dbReference type="GO" id="GO:0008270">
    <property type="term" value="F:zinc ion binding"/>
    <property type="evidence" value="ECO:0007669"/>
    <property type="project" value="UniProtKB-KW"/>
</dbReference>
<evidence type="ECO:0000256" key="7">
    <source>
        <dbReference type="ARBA" id="ARBA00023136"/>
    </source>
</evidence>
<dbReference type="AlphaFoldDB" id="A0A4Y1RDD5"/>
<proteinExistence type="predicted"/>
<evidence type="ECO:0000313" key="10">
    <source>
        <dbReference type="EMBL" id="BBH01987.1"/>
    </source>
</evidence>
<evidence type="ECO:0000256" key="2">
    <source>
        <dbReference type="ARBA" id="ARBA00004906"/>
    </source>
</evidence>
<dbReference type="Pfam" id="PF12678">
    <property type="entry name" value="zf-rbx1"/>
    <property type="match status" value="1"/>
</dbReference>
<reference evidence="10" key="1">
    <citation type="journal article" date="2019" name="Science">
        <title>Mutation of a bHLH transcription factor allowed almond domestication.</title>
        <authorList>
            <person name="Sanchez-Perez R."/>
            <person name="Pavan S."/>
            <person name="Mazzeo R."/>
            <person name="Moldovan C."/>
            <person name="Aiese Cigliano R."/>
            <person name="Del Cueto J."/>
            <person name="Ricciardi F."/>
            <person name="Lotti C."/>
            <person name="Ricciardi L."/>
            <person name="Dicenta F."/>
            <person name="Lopez-Marques R.L."/>
            <person name="Lindberg Moller B."/>
        </authorList>
    </citation>
    <scope>NUCLEOTIDE SEQUENCE</scope>
</reference>
<dbReference type="InterPro" id="IPR024766">
    <property type="entry name" value="Znf_RING_H2"/>
</dbReference>
<comment type="pathway">
    <text evidence="2">Protein modification; protein ubiquitination.</text>
</comment>
<dbReference type="EMBL" id="AP019300">
    <property type="protein sequence ID" value="BBH01987.1"/>
    <property type="molecule type" value="Genomic_DNA"/>
</dbReference>
<evidence type="ECO:0000256" key="3">
    <source>
        <dbReference type="ARBA" id="ARBA00022723"/>
    </source>
</evidence>